<gene>
    <name evidence="2" type="ORF">IAA73_10145</name>
</gene>
<organism evidence="2 3">
    <name type="scientific">Candidatus Gallipaludibacter merdavium</name>
    <dbReference type="NCBI Taxonomy" id="2840839"/>
    <lineage>
        <taxon>Bacteria</taxon>
        <taxon>Pseudomonadati</taxon>
        <taxon>Bacteroidota</taxon>
        <taxon>Bacteroidia</taxon>
        <taxon>Bacteroidales</taxon>
        <taxon>Candidatus Gallipaludibacter</taxon>
    </lineage>
</organism>
<evidence type="ECO:0000313" key="3">
    <source>
        <dbReference type="Proteomes" id="UP000823641"/>
    </source>
</evidence>
<reference evidence="2" key="1">
    <citation type="submission" date="2020-10" db="EMBL/GenBank/DDBJ databases">
        <authorList>
            <person name="Gilroy R."/>
        </authorList>
    </citation>
    <scope>NUCLEOTIDE SEQUENCE</scope>
    <source>
        <strain evidence="2">G3-3990</strain>
    </source>
</reference>
<dbReference type="PANTHER" id="PTHR22916:SF3">
    <property type="entry name" value="UDP-GLCNAC:BETAGAL BETA-1,3-N-ACETYLGLUCOSAMINYLTRANSFERASE-LIKE PROTEIN 1"/>
    <property type="match status" value="1"/>
</dbReference>
<dbReference type="EMBL" id="JADIMG010000096">
    <property type="protein sequence ID" value="MBO8460675.1"/>
    <property type="molecule type" value="Genomic_DNA"/>
</dbReference>
<dbReference type="InterPro" id="IPR001173">
    <property type="entry name" value="Glyco_trans_2-like"/>
</dbReference>
<dbReference type="SUPFAM" id="SSF53448">
    <property type="entry name" value="Nucleotide-diphospho-sugar transferases"/>
    <property type="match status" value="1"/>
</dbReference>
<dbReference type="Proteomes" id="UP000823641">
    <property type="component" value="Unassembled WGS sequence"/>
</dbReference>
<dbReference type="Pfam" id="PF00535">
    <property type="entry name" value="Glycos_transf_2"/>
    <property type="match status" value="1"/>
</dbReference>
<dbReference type="PANTHER" id="PTHR22916">
    <property type="entry name" value="GLYCOSYLTRANSFERASE"/>
    <property type="match status" value="1"/>
</dbReference>
<dbReference type="Gene3D" id="3.90.550.10">
    <property type="entry name" value="Spore Coat Polysaccharide Biosynthesis Protein SpsA, Chain A"/>
    <property type="match status" value="1"/>
</dbReference>
<comment type="caution">
    <text evidence="2">The sequence shown here is derived from an EMBL/GenBank/DDBJ whole genome shotgun (WGS) entry which is preliminary data.</text>
</comment>
<dbReference type="InterPro" id="IPR029044">
    <property type="entry name" value="Nucleotide-diphossugar_trans"/>
</dbReference>
<reference evidence="2" key="2">
    <citation type="journal article" date="2021" name="PeerJ">
        <title>Extensive microbial diversity within the chicken gut microbiome revealed by metagenomics and culture.</title>
        <authorList>
            <person name="Gilroy R."/>
            <person name="Ravi A."/>
            <person name="Getino M."/>
            <person name="Pursley I."/>
            <person name="Horton D.L."/>
            <person name="Alikhan N.F."/>
            <person name="Baker D."/>
            <person name="Gharbi K."/>
            <person name="Hall N."/>
            <person name="Watson M."/>
            <person name="Adriaenssens E.M."/>
            <person name="Foster-Nyarko E."/>
            <person name="Jarju S."/>
            <person name="Secka A."/>
            <person name="Antonio M."/>
            <person name="Oren A."/>
            <person name="Chaudhuri R.R."/>
            <person name="La Ragione R."/>
            <person name="Hildebrand F."/>
            <person name="Pallen M.J."/>
        </authorList>
    </citation>
    <scope>NUCLEOTIDE SEQUENCE</scope>
    <source>
        <strain evidence="2">G3-3990</strain>
    </source>
</reference>
<evidence type="ECO:0000313" key="2">
    <source>
        <dbReference type="EMBL" id="MBO8460675.1"/>
    </source>
</evidence>
<protein>
    <submittedName>
        <fullName evidence="2">Glycosyltransferase family 2 protein</fullName>
    </submittedName>
</protein>
<accession>A0A9D9HVB8</accession>
<dbReference type="GO" id="GO:0016758">
    <property type="term" value="F:hexosyltransferase activity"/>
    <property type="evidence" value="ECO:0007669"/>
    <property type="project" value="UniProtKB-ARBA"/>
</dbReference>
<evidence type="ECO:0000259" key="1">
    <source>
        <dbReference type="Pfam" id="PF00535"/>
    </source>
</evidence>
<feature type="domain" description="Glycosyltransferase 2-like" evidence="1">
    <location>
        <begin position="6"/>
        <end position="135"/>
    </location>
</feature>
<sequence>MEKLLSIIIPTYNMEQLLPRCLDSLVSAVNNDLLEVMVVNDGSKDESLRVANEYKERYPNVVNVIDKPNGNYGSTINAALPLVKGKYVKILDADDWFDTRELEHLLDEMANVNVDLIVTHFTQLEPGGRWQLVKYNTMGREVYEYGRVYNLDDVLKDGYIRFFLMHAIAWRTQMLRDMGYRQTEGISYTDTEWASVPVYVAQTIVFFPLNVYQYNMDREGQTMDPKVLMKSVRQLDRVFAGLLEFYRTYDKAQLSEIRKNFIRQYLANRVRILYKIYLLDMPRKDFEPKELEELDARYRKWIEELDLDVRLYPENKLLRIDYVKYWHKYGKRWPVWLEWINKKVDVVVKGLYVILFRH</sequence>
<proteinExistence type="predicted"/>
<dbReference type="CDD" id="cd00761">
    <property type="entry name" value="Glyco_tranf_GTA_type"/>
    <property type="match status" value="1"/>
</dbReference>
<dbReference type="AlphaFoldDB" id="A0A9D9HVB8"/>
<name>A0A9D9HVB8_9BACT</name>